<feature type="compositionally biased region" description="Polar residues" evidence="1">
    <location>
        <begin position="1"/>
        <end position="14"/>
    </location>
</feature>
<reference evidence="2" key="1">
    <citation type="submission" date="2021-02" db="EMBL/GenBank/DDBJ databases">
        <title>Psilocybe cubensis genome.</title>
        <authorList>
            <person name="Mckernan K.J."/>
            <person name="Crawford S."/>
            <person name="Trippe A."/>
            <person name="Kane L.T."/>
            <person name="Mclaughlin S."/>
        </authorList>
    </citation>
    <scope>NUCLEOTIDE SEQUENCE [LARGE SCALE GENOMIC DNA]</scope>
    <source>
        <strain evidence="2">MGC-MH-2018</strain>
    </source>
</reference>
<protein>
    <submittedName>
        <fullName evidence="2">Uncharacterized protein</fullName>
    </submittedName>
</protein>
<feature type="region of interest" description="Disordered" evidence="1">
    <location>
        <begin position="380"/>
        <end position="488"/>
    </location>
</feature>
<feature type="compositionally biased region" description="Low complexity" evidence="1">
    <location>
        <begin position="28"/>
        <end position="38"/>
    </location>
</feature>
<dbReference type="EMBL" id="JAFIQS010000006">
    <property type="protein sequence ID" value="KAG5168611.1"/>
    <property type="molecule type" value="Genomic_DNA"/>
</dbReference>
<organism evidence="2">
    <name type="scientific">Psilocybe cubensis</name>
    <name type="common">Psychedelic mushroom</name>
    <name type="synonym">Stropharia cubensis</name>
    <dbReference type="NCBI Taxonomy" id="181762"/>
    <lineage>
        <taxon>Eukaryota</taxon>
        <taxon>Fungi</taxon>
        <taxon>Dikarya</taxon>
        <taxon>Basidiomycota</taxon>
        <taxon>Agaricomycotina</taxon>
        <taxon>Agaricomycetes</taxon>
        <taxon>Agaricomycetidae</taxon>
        <taxon>Agaricales</taxon>
        <taxon>Agaricineae</taxon>
        <taxon>Strophariaceae</taxon>
        <taxon>Psilocybe</taxon>
    </lineage>
</organism>
<gene>
    <name evidence="2" type="ORF">JR316_007213</name>
</gene>
<dbReference type="Pfam" id="PF20414">
    <property type="entry name" value="DUF6698"/>
    <property type="match status" value="1"/>
</dbReference>
<dbReference type="AlphaFoldDB" id="A0A8H7XVS7"/>
<evidence type="ECO:0000313" key="2">
    <source>
        <dbReference type="EMBL" id="KAG5168611.1"/>
    </source>
</evidence>
<feature type="compositionally biased region" description="Acidic residues" evidence="1">
    <location>
        <begin position="380"/>
        <end position="391"/>
    </location>
</feature>
<feature type="region of interest" description="Disordered" evidence="1">
    <location>
        <begin position="558"/>
        <end position="590"/>
    </location>
</feature>
<accession>A0A8H7XVS7</accession>
<name>A0A8H7XVS7_PSICU</name>
<dbReference type="OrthoDB" id="3220614at2759"/>
<dbReference type="InterPro" id="IPR046521">
    <property type="entry name" value="DUF6698"/>
</dbReference>
<evidence type="ECO:0000256" key="1">
    <source>
        <dbReference type="SAM" id="MobiDB-lite"/>
    </source>
</evidence>
<feature type="region of interest" description="Disordered" evidence="1">
    <location>
        <begin position="1"/>
        <end position="46"/>
    </location>
</feature>
<proteinExistence type="predicted"/>
<comment type="caution">
    <text evidence="2">The sequence shown here is derived from an EMBL/GenBank/DDBJ whole genome shotgun (WGS) entry which is preliminary data.</text>
</comment>
<sequence>MPPATQTGSAVQQTPPNPPNAAPREDISSGNSDNSNSDTDPDHNEEVVIRKRKKALKVTFRTRTSRKKLKASAVLEPFMHHAAWHIRNGAIYTNWEHVIVTGLKAQQGKFGSLTQEEFAEKHKRALATYEELRAAVPSFDNDMKVIGKDPDYLDRLCKTMITAAGTARSNDISSLKKDALTYAALCLPNSRLEPPVNPNDSKKTSRGFKHPQLGALLVPADCFKQYQTDPDYRRKLMLNKVTIKAKAMPHLIYPYDKYDPDHVLEGMFMAPALVAVFQHIFMSPSSALKTPGATRTGLGKARKHHMKSVTIPSIAYACTHYRYAISGCMDWRQNDHHFNYEEFYMEVVKMLEWARENDPEWWTDFITWWNAQVFPVEDDSVTESSSSDEEATTSTFKKMKAQVKASRVDKANAANPPPPPPSQYQRESLSPSPPPMHAPSPALFIQQGVGIPGRQPLPQYAAGPMDSNIDPRLQMSGPHAAGAQPPLGPSFYPAGAPFFYDGSNTIASASTPALGLSRNHPTPRALHATPYAQHATHSPEWQLANTQDIESYMADRTMRRGSKMQSGRDVGTRHPSVGPQMNVFPDITNW</sequence>